<sequence>MTQTCPNPPIRLISEKQFSLTPSLSSGEALLGFSHYFSSSELRLLSKLLLELLFVTVRVSTLFANPFHVRTRANTDTLTQVSQARLSKTGRGSPRNSVQTIAQAGYPTFEQENVSLRRGELP</sequence>
<dbReference type="Proteomes" id="UP000501690">
    <property type="component" value="Linkage Group LG3"/>
</dbReference>
<dbReference type="EMBL" id="CP039347">
    <property type="protein sequence ID" value="QCD87657.1"/>
    <property type="molecule type" value="Genomic_DNA"/>
</dbReference>
<dbReference type="AlphaFoldDB" id="A0A4D6LGM0"/>
<gene>
    <name evidence="1" type="ORF">DEO72_LG3g2196</name>
    <name evidence="2" type="ORF">DEO72_LG3g2197</name>
</gene>
<dbReference type="EMBL" id="CP039347">
    <property type="protein sequence ID" value="QCD87658.1"/>
    <property type="molecule type" value="Genomic_DNA"/>
</dbReference>
<evidence type="ECO:0000313" key="1">
    <source>
        <dbReference type="EMBL" id="QCD87657.1"/>
    </source>
</evidence>
<name>A0A4D6LGM0_VIGUN</name>
<accession>A0A4D6LGM0</accession>
<evidence type="ECO:0000313" key="2">
    <source>
        <dbReference type="EMBL" id="QCD87658.1"/>
    </source>
</evidence>
<evidence type="ECO:0000313" key="3">
    <source>
        <dbReference type="Proteomes" id="UP000501690"/>
    </source>
</evidence>
<organism evidence="2 3">
    <name type="scientific">Vigna unguiculata</name>
    <name type="common">Cowpea</name>
    <dbReference type="NCBI Taxonomy" id="3917"/>
    <lineage>
        <taxon>Eukaryota</taxon>
        <taxon>Viridiplantae</taxon>
        <taxon>Streptophyta</taxon>
        <taxon>Embryophyta</taxon>
        <taxon>Tracheophyta</taxon>
        <taxon>Spermatophyta</taxon>
        <taxon>Magnoliopsida</taxon>
        <taxon>eudicotyledons</taxon>
        <taxon>Gunneridae</taxon>
        <taxon>Pentapetalae</taxon>
        <taxon>rosids</taxon>
        <taxon>fabids</taxon>
        <taxon>Fabales</taxon>
        <taxon>Fabaceae</taxon>
        <taxon>Papilionoideae</taxon>
        <taxon>50 kb inversion clade</taxon>
        <taxon>NPAAA clade</taxon>
        <taxon>indigoferoid/millettioid clade</taxon>
        <taxon>Phaseoleae</taxon>
        <taxon>Vigna</taxon>
    </lineage>
</organism>
<reference evidence="2 3" key="1">
    <citation type="submission" date="2019-04" db="EMBL/GenBank/DDBJ databases">
        <title>An improved genome assembly and genetic linkage map for asparagus bean, Vigna unguiculata ssp. sesquipedialis.</title>
        <authorList>
            <person name="Xia Q."/>
            <person name="Zhang R."/>
            <person name="Dong Y."/>
        </authorList>
    </citation>
    <scope>NUCLEOTIDE SEQUENCE [LARGE SCALE GENOMIC DNA]</scope>
    <source>
        <tissue evidence="2">Leaf</tissue>
    </source>
</reference>
<protein>
    <submittedName>
        <fullName evidence="2">Uncharacterized protein</fullName>
    </submittedName>
</protein>
<keyword evidence="3" id="KW-1185">Reference proteome</keyword>
<proteinExistence type="predicted"/>